<keyword evidence="2" id="KW-0695">RNA-directed DNA polymerase</keyword>
<dbReference type="Gene3D" id="3.60.10.10">
    <property type="entry name" value="Endonuclease/exonuclease/phosphatase"/>
    <property type="match status" value="1"/>
</dbReference>
<name>A0A2G8JL44_STIJA</name>
<dbReference type="InterPro" id="IPR036691">
    <property type="entry name" value="Endo/exonu/phosph_ase_sf"/>
</dbReference>
<dbReference type="Proteomes" id="UP000230750">
    <property type="component" value="Unassembled WGS sequence"/>
</dbReference>
<protein>
    <submittedName>
        <fullName evidence="2">Endonuclease-reverse transcriptase</fullName>
    </submittedName>
</protein>
<keyword evidence="2" id="KW-0255">Endonuclease</keyword>
<dbReference type="AlphaFoldDB" id="A0A2G8JL44"/>
<dbReference type="Pfam" id="PF14529">
    <property type="entry name" value="Exo_endo_phos_2"/>
    <property type="match status" value="1"/>
</dbReference>
<feature type="domain" description="Endonuclease/exonuclease/phosphatase" evidence="1">
    <location>
        <begin position="55"/>
        <end position="193"/>
    </location>
</feature>
<organism evidence="2 3">
    <name type="scientific">Stichopus japonicus</name>
    <name type="common">Sea cucumber</name>
    <dbReference type="NCBI Taxonomy" id="307972"/>
    <lineage>
        <taxon>Eukaryota</taxon>
        <taxon>Metazoa</taxon>
        <taxon>Echinodermata</taxon>
        <taxon>Eleutherozoa</taxon>
        <taxon>Echinozoa</taxon>
        <taxon>Holothuroidea</taxon>
        <taxon>Aspidochirotacea</taxon>
        <taxon>Aspidochirotida</taxon>
        <taxon>Stichopodidae</taxon>
        <taxon>Apostichopus</taxon>
    </lineage>
</organism>
<evidence type="ECO:0000313" key="3">
    <source>
        <dbReference type="Proteomes" id="UP000230750"/>
    </source>
</evidence>
<dbReference type="GO" id="GO:0004519">
    <property type="term" value="F:endonuclease activity"/>
    <property type="evidence" value="ECO:0007669"/>
    <property type="project" value="UniProtKB-KW"/>
</dbReference>
<dbReference type="PANTHER" id="PTHR23227:SF85">
    <property type="entry name" value="CRANIOFACIAL DEVELOPMENT PROTEIN 2"/>
    <property type="match status" value="1"/>
</dbReference>
<dbReference type="InterPro" id="IPR027124">
    <property type="entry name" value="Swc5/CFDP1/2"/>
</dbReference>
<keyword evidence="2" id="KW-0378">Hydrolase</keyword>
<reference evidence="2 3" key="1">
    <citation type="journal article" date="2017" name="PLoS Biol.">
        <title>The sea cucumber genome provides insights into morphological evolution and visceral regeneration.</title>
        <authorList>
            <person name="Zhang X."/>
            <person name="Sun L."/>
            <person name="Yuan J."/>
            <person name="Sun Y."/>
            <person name="Gao Y."/>
            <person name="Zhang L."/>
            <person name="Li S."/>
            <person name="Dai H."/>
            <person name="Hamel J.F."/>
            <person name="Liu C."/>
            <person name="Yu Y."/>
            <person name="Liu S."/>
            <person name="Lin W."/>
            <person name="Guo K."/>
            <person name="Jin S."/>
            <person name="Xu P."/>
            <person name="Storey K.B."/>
            <person name="Huan P."/>
            <person name="Zhang T."/>
            <person name="Zhou Y."/>
            <person name="Zhang J."/>
            <person name="Lin C."/>
            <person name="Li X."/>
            <person name="Xing L."/>
            <person name="Huo D."/>
            <person name="Sun M."/>
            <person name="Wang L."/>
            <person name="Mercier A."/>
            <person name="Li F."/>
            <person name="Yang H."/>
            <person name="Xiang J."/>
        </authorList>
    </citation>
    <scope>NUCLEOTIDE SEQUENCE [LARGE SCALE GENOMIC DNA]</scope>
    <source>
        <strain evidence="2">Shaxun</strain>
        <tissue evidence="2">Muscle</tissue>
    </source>
</reference>
<keyword evidence="3" id="KW-1185">Reference proteome</keyword>
<evidence type="ECO:0000313" key="2">
    <source>
        <dbReference type="EMBL" id="PIK36482.1"/>
    </source>
</evidence>
<keyword evidence="2" id="KW-0548">Nucleotidyltransferase</keyword>
<dbReference type="InterPro" id="IPR005135">
    <property type="entry name" value="Endo/exonuclease/phosphatase"/>
</dbReference>
<evidence type="ECO:0000259" key="1">
    <source>
        <dbReference type="Pfam" id="PF14529"/>
    </source>
</evidence>
<comment type="caution">
    <text evidence="2">The sequence shown here is derived from an EMBL/GenBank/DDBJ whole genome shotgun (WGS) entry which is preliminary data.</text>
</comment>
<dbReference type="PANTHER" id="PTHR23227">
    <property type="entry name" value="BUCENTAUR RELATED"/>
    <property type="match status" value="1"/>
</dbReference>
<gene>
    <name evidence="2" type="ORF">BSL78_26680</name>
</gene>
<dbReference type="STRING" id="307972.A0A2G8JL44"/>
<proteinExistence type="predicted"/>
<keyword evidence="2" id="KW-0808">Transferase</keyword>
<accession>A0A2G8JL44</accession>
<keyword evidence="2" id="KW-0540">Nuclease</keyword>
<dbReference type="EMBL" id="MRZV01001667">
    <property type="protein sequence ID" value="PIK36482.1"/>
    <property type="molecule type" value="Genomic_DNA"/>
</dbReference>
<sequence>MPECHVVYYSGTESRREHGVAIVACLDVARCVLGYNPVSERIITICIQGTPMNFTVIQAYAPTSTSTEDEINAFYEQLQLTIDSVNKRDITVIIGDFNAKVGSQCTNKNVMGNHGLGEQNERGELLIDFCQENGLMILNTLFKQHPRRLYTWSSPDQRYRNQIDYILVQKRWRSSFICAKTYPGADCGTDHQFLVSTMRIKLRRVKKPRKPVRFDVSKIDDMYRVEVKNKFQRLMEMDSEESTRMSFGKMSSRKPWLTEKVFDLADQRRKVKEKGLENTDTRREYQDLSRKVQKQIRSDKSDYIKQKCAEVERDSSTNNTKDMFKNIKLLTSKPTTKLNVLKDEDGNILTEENEIKTRWKEYCEKLYASKDDDTQEGEEDQEFEDDPDILLCEVEHAMKKLRRVKPQEWTISRQNYLRKATMRELQ</sequence>
<dbReference type="OrthoDB" id="414666at2759"/>
<dbReference type="GO" id="GO:0003964">
    <property type="term" value="F:RNA-directed DNA polymerase activity"/>
    <property type="evidence" value="ECO:0007669"/>
    <property type="project" value="UniProtKB-KW"/>
</dbReference>
<dbReference type="SUPFAM" id="SSF56219">
    <property type="entry name" value="DNase I-like"/>
    <property type="match status" value="1"/>
</dbReference>
<dbReference type="CDD" id="cd09076">
    <property type="entry name" value="L1-EN"/>
    <property type="match status" value="1"/>
</dbReference>